<proteinExistence type="predicted"/>
<gene>
    <name evidence="1" type="ORF">Bca52824_053737</name>
</gene>
<accession>A0A8X7R6J0</accession>
<dbReference type="EMBL" id="JAAMPC010000011">
    <property type="protein sequence ID" value="KAG2282517.1"/>
    <property type="molecule type" value="Genomic_DNA"/>
</dbReference>
<sequence length="198" mass="21993">MSSNQRASDSAFPSSFYLESLRTQEGEIVLKPEFVAHFVNPTEAVVYWLSTCDMKPPPHKSWYPIKIRANKVNVDPSMDGYIPYDILVERERERSPKNKHVAFDEGDAAADSGSGVYQVNPQGFDALSPDLDAFFSSIGTDFDPLLADGEAAESSQLKKASRMCNMGLHLLNEALNASCAEVCTAQFRPKGLRWRLLV</sequence>
<dbReference type="Proteomes" id="UP000886595">
    <property type="component" value="Unassembled WGS sequence"/>
</dbReference>
<evidence type="ECO:0000313" key="1">
    <source>
        <dbReference type="EMBL" id="KAG2282517.1"/>
    </source>
</evidence>
<keyword evidence="2" id="KW-1185">Reference proteome</keyword>
<name>A0A8X7R6J0_BRACI</name>
<organism evidence="1 2">
    <name type="scientific">Brassica carinata</name>
    <name type="common">Ethiopian mustard</name>
    <name type="synonym">Abyssinian cabbage</name>
    <dbReference type="NCBI Taxonomy" id="52824"/>
    <lineage>
        <taxon>Eukaryota</taxon>
        <taxon>Viridiplantae</taxon>
        <taxon>Streptophyta</taxon>
        <taxon>Embryophyta</taxon>
        <taxon>Tracheophyta</taxon>
        <taxon>Spermatophyta</taxon>
        <taxon>Magnoliopsida</taxon>
        <taxon>eudicotyledons</taxon>
        <taxon>Gunneridae</taxon>
        <taxon>Pentapetalae</taxon>
        <taxon>rosids</taxon>
        <taxon>malvids</taxon>
        <taxon>Brassicales</taxon>
        <taxon>Brassicaceae</taxon>
        <taxon>Brassiceae</taxon>
        <taxon>Brassica</taxon>
    </lineage>
</organism>
<protein>
    <submittedName>
        <fullName evidence="1">Uncharacterized protein</fullName>
    </submittedName>
</protein>
<dbReference type="AlphaFoldDB" id="A0A8X7R6J0"/>
<dbReference type="OrthoDB" id="10593066at2759"/>
<reference evidence="1 2" key="1">
    <citation type="submission" date="2020-02" db="EMBL/GenBank/DDBJ databases">
        <authorList>
            <person name="Ma Q."/>
            <person name="Huang Y."/>
            <person name="Song X."/>
            <person name="Pei D."/>
        </authorList>
    </citation>
    <scope>NUCLEOTIDE SEQUENCE [LARGE SCALE GENOMIC DNA]</scope>
    <source>
        <strain evidence="1">Sxm20200214</strain>
        <tissue evidence="1">Leaf</tissue>
    </source>
</reference>
<evidence type="ECO:0000313" key="2">
    <source>
        <dbReference type="Proteomes" id="UP000886595"/>
    </source>
</evidence>
<comment type="caution">
    <text evidence="1">The sequence shown here is derived from an EMBL/GenBank/DDBJ whole genome shotgun (WGS) entry which is preliminary data.</text>
</comment>